<evidence type="ECO:0000256" key="3">
    <source>
        <dbReference type="ARBA" id="ARBA00023002"/>
    </source>
</evidence>
<keyword evidence="3" id="KW-0560">Oxidoreductase</keyword>
<name>A0AAV8U393_9ROSI</name>
<evidence type="ECO:0000256" key="4">
    <source>
        <dbReference type="SAM" id="SignalP"/>
    </source>
</evidence>
<evidence type="ECO:0000256" key="2">
    <source>
        <dbReference type="ARBA" id="ARBA00008156"/>
    </source>
</evidence>
<feature type="domain" description="Pyrrolo-quinoline quinone repeat" evidence="5">
    <location>
        <begin position="65"/>
        <end position="223"/>
    </location>
</feature>
<dbReference type="AlphaFoldDB" id="A0AAV8U393"/>
<dbReference type="InterPro" id="IPR002372">
    <property type="entry name" value="PQQ_rpt_dom"/>
</dbReference>
<gene>
    <name evidence="6" type="ORF">K2173_006401</name>
</gene>
<evidence type="ECO:0000256" key="1">
    <source>
        <dbReference type="ARBA" id="ARBA00001931"/>
    </source>
</evidence>
<dbReference type="PANTHER" id="PTHR32303">
    <property type="entry name" value="QUINOPROTEIN ALCOHOL DEHYDROGENASE (CYTOCHROME C)"/>
    <property type="match status" value="1"/>
</dbReference>
<keyword evidence="7" id="KW-1185">Reference proteome</keyword>
<keyword evidence="4" id="KW-0732">Signal</keyword>
<sequence>MAYYCKTLNVLCLISFLLMILCLLSLINDTSAAWLNHGADIGNTRSSIGEVSINRLKVKNLQLKWTFFAGKDISATPAIADGVVYFPSWNGFLYALNAFDGSLIWKQNLSQLTGLNGTGITVNTTVSRSTPTIADDLLIVGIYGPAVVIAVTRSCGKLAWSTQLDSRPRALITQSGTFHKVLSVYVGVSSLQEALPGQLCCSFRGSLAKLDVRTGAVQWRTYMLPDNGGRLGGYSGAAIWGSSPSIDIIRRLVYVATGNLYTAPAEVTACQARQNNQTTRPTQPDQCFGPDINFNSILAINIDTGNIAWSRQLGGYDVFYFACLVPNNPDCPPGPNIDADFGESPTLVSIVVNRTRRDVVVAVQKSGFAWALDRDNGATVWFKLAGPGGEEGGGQWGAATDGRNVYTNIANSNRQIFTLAPSNLTTTAGAWVALNANSGQILWSTANPSNDSSQGPVSVVNDVLFAGSVASNGPLYAIDTRTGEILWSYDTGATIYGGVSASYGCIYLGNGYTVGLASFHPTWTPGTSLYAFCVT</sequence>
<organism evidence="6 7">
    <name type="scientific">Erythroxylum novogranatense</name>
    <dbReference type="NCBI Taxonomy" id="1862640"/>
    <lineage>
        <taxon>Eukaryota</taxon>
        <taxon>Viridiplantae</taxon>
        <taxon>Streptophyta</taxon>
        <taxon>Embryophyta</taxon>
        <taxon>Tracheophyta</taxon>
        <taxon>Spermatophyta</taxon>
        <taxon>Magnoliopsida</taxon>
        <taxon>eudicotyledons</taxon>
        <taxon>Gunneridae</taxon>
        <taxon>Pentapetalae</taxon>
        <taxon>rosids</taxon>
        <taxon>fabids</taxon>
        <taxon>Malpighiales</taxon>
        <taxon>Erythroxylaceae</taxon>
        <taxon>Erythroxylum</taxon>
    </lineage>
</organism>
<evidence type="ECO:0000313" key="6">
    <source>
        <dbReference type="EMBL" id="KAJ8773751.1"/>
    </source>
</evidence>
<dbReference type="InterPro" id="IPR018391">
    <property type="entry name" value="PQQ_b-propeller_rpt"/>
</dbReference>
<dbReference type="InterPro" id="IPR011047">
    <property type="entry name" value="Quinoprotein_ADH-like_sf"/>
</dbReference>
<dbReference type="Pfam" id="PF13360">
    <property type="entry name" value="PQQ_2"/>
    <property type="match status" value="2"/>
</dbReference>
<evidence type="ECO:0000313" key="7">
    <source>
        <dbReference type="Proteomes" id="UP001159364"/>
    </source>
</evidence>
<feature type="domain" description="Pyrrolo-quinoline quinone repeat" evidence="5">
    <location>
        <begin position="432"/>
        <end position="501"/>
    </location>
</feature>
<dbReference type="EMBL" id="JAIWQS010000001">
    <property type="protein sequence ID" value="KAJ8773751.1"/>
    <property type="molecule type" value="Genomic_DNA"/>
</dbReference>
<comment type="caution">
    <text evidence="6">The sequence shown here is derived from an EMBL/GenBank/DDBJ whole genome shotgun (WGS) entry which is preliminary data.</text>
</comment>
<dbReference type="SUPFAM" id="SSF50998">
    <property type="entry name" value="Quinoprotein alcohol dehydrogenase-like"/>
    <property type="match status" value="1"/>
</dbReference>
<dbReference type="Gene3D" id="2.140.10.10">
    <property type="entry name" value="Quinoprotein alcohol dehydrogenase-like superfamily"/>
    <property type="match status" value="1"/>
</dbReference>
<accession>A0AAV8U393</accession>
<protein>
    <recommendedName>
        <fullName evidence="5">Pyrrolo-quinoline quinone repeat domain-containing protein</fullName>
    </recommendedName>
</protein>
<dbReference type="SMART" id="SM00564">
    <property type="entry name" value="PQQ"/>
    <property type="match status" value="6"/>
</dbReference>
<dbReference type="Proteomes" id="UP001159364">
    <property type="component" value="Linkage Group LG01"/>
</dbReference>
<feature type="signal peptide" evidence="4">
    <location>
        <begin position="1"/>
        <end position="32"/>
    </location>
</feature>
<dbReference type="PANTHER" id="PTHR32303:SF18">
    <property type="entry name" value="POLYVINYLALCOHOL DEHYDROGENASE-LIKE"/>
    <property type="match status" value="1"/>
</dbReference>
<proteinExistence type="inferred from homology"/>
<dbReference type="GO" id="GO:0016491">
    <property type="term" value="F:oxidoreductase activity"/>
    <property type="evidence" value="ECO:0007669"/>
    <property type="project" value="UniProtKB-KW"/>
</dbReference>
<evidence type="ECO:0000259" key="5">
    <source>
        <dbReference type="Pfam" id="PF13360"/>
    </source>
</evidence>
<comment type="similarity">
    <text evidence="2">Belongs to the bacterial PQQ dehydrogenase family.</text>
</comment>
<feature type="chain" id="PRO_5043720545" description="Pyrrolo-quinoline quinone repeat domain-containing protein" evidence="4">
    <location>
        <begin position="33"/>
        <end position="535"/>
    </location>
</feature>
<reference evidence="6 7" key="1">
    <citation type="submission" date="2021-09" db="EMBL/GenBank/DDBJ databases">
        <title>Genomic insights and catalytic innovation underlie evolution of tropane alkaloids biosynthesis.</title>
        <authorList>
            <person name="Wang Y.-J."/>
            <person name="Tian T."/>
            <person name="Huang J.-P."/>
            <person name="Huang S.-X."/>
        </authorList>
    </citation>
    <scope>NUCLEOTIDE SEQUENCE [LARGE SCALE GENOMIC DNA]</scope>
    <source>
        <strain evidence="6">KIB-2018</strain>
        <tissue evidence="6">Leaf</tissue>
    </source>
</reference>
<comment type="cofactor">
    <cofactor evidence="1">
        <name>pyrroloquinoline quinone</name>
        <dbReference type="ChEBI" id="CHEBI:58442"/>
    </cofactor>
</comment>